<dbReference type="PANTHER" id="PTHR32010">
    <property type="entry name" value="PHOTOSYSTEM II STABILITY/ASSEMBLY FACTOR HCF136, CHLOROPLASTIC"/>
    <property type="match status" value="1"/>
</dbReference>
<evidence type="ECO:0000256" key="1">
    <source>
        <dbReference type="SAM" id="MobiDB-lite"/>
    </source>
</evidence>
<dbReference type="InterPro" id="IPR008507">
    <property type="entry name" value="DUF789"/>
</dbReference>
<name>A0A8B8LTB4_ABRPR</name>
<dbReference type="AlphaFoldDB" id="A0A8B8LTB4"/>
<gene>
    <name evidence="3" type="primary">LOC113867773</name>
</gene>
<feature type="compositionally biased region" description="Low complexity" evidence="1">
    <location>
        <begin position="494"/>
        <end position="506"/>
    </location>
</feature>
<organism evidence="2 3">
    <name type="scientific">Abrus precatorius</name>
    <name type="common">Indian licorice</name>
    <name type="synonym">Glycine abrus</name>
    <dbReference type="NCBI Taxonomy" id="3816"/>
    <lineage>
        <taxon>Eukaryota</taxon>
        <taxon>Viridiplantae</taxon>
        <taxon>Streptophyta</taxon>
        <taxon>Embryophyta</taxon>
        <taxon>Tracheophyta</taxon>
        <taxon>Spermatophyta</taxon>
        <taxon>Magnoliopsida</taxon>
        <taxon>eudicotyledons</taxon>
        <taxon>Gunneridae</taxon>
        <taxon>Pentapetalae</taxon>
        <taxon>rosids</taxon>
        <taxon>fabids</taxon>
        <taxon>Fabales</taxon>
        <taxon>Fabaceae</taxon>
        <taxon>Papilionoideae</taxon>
        <taxon>50 kb inversion clade</taxon>
        <taxon>NPAAA clade</taxon>
        <taxon>indigoferoid/millettioid clade</taxon>
        <taxon>Abreae</taxon>
        <taxon>Abrus</taxon>
    </lineage>
</organism>
<feature type="region of interest" description="Disordered" evidence="1">
    <location>
        <begin position="172"/>
        <end position="223"/>
    </location>
</feature>
<dbReference type="Pfam" id="PF05623">
    <property type="entry name" value="DUF789"/>
    <property type="match status" value="1"/>
</dbReference>
<evidence type="ECO:0000313" key="2">
    <source>
        <dbReference type="Proteomes" id="UP000694853"/>
    </source>
</evidence>
<dbReference type="RefSeq" id="XP_027359037.1">
    <property type="nucleotide sequence ID" value="XM_027503236.1"/>
</dbReference>
<feature type="compositionally biased region" description="Basic and acidic residues" evidence="1">
    <location>
        <begin position="405"/>
        <end position="414"/>
    </location>
</feature>
<proteinExistence type="predicted"/>
<protein>
    <submittedName>
        <fullName evidence="3">Uncharacterized protein LOC113867773 isoform X1</fullName>
    </submittedName>
</protein>
<feature type="region of interest" description="Disordered" evidence="1">
    <location>
        <begin position="482"/>
        <end position="547"/>
    </location>
</feature>
<reference evidence="3" key="2">
    <citation type="submission" date="2025-08" db="UniProtKB">
        <authorList>
            <consortium name="RefSeq"/>
        </authorList>
    </citation>
    <scope>IDENTIFICATION</scope>
    <source>
        <tissue evidence="3">Young leaves</tissue>
    </source>
</reference>
<reference evidence="2" key="1">
    <citation type="journal article" date="2019" name="Toxins">
        <title>Detection of Abrin-Like and Prepropulchellin-Like Toxin Genes and Transcripts Using Whole Genome Sequencing and Full-Length Transcript Sequencing of Abrus precatorius.</title>
        <authorList>
            <person name="Hovde B.T."/>
            <person name="Daligault H.E."/>
            <person name="Hanschen E.R."/>
            <person name="Kunde Y.A."/>
            <person name="Johnson M.B."/>
            <person name="Starkenburg S.R."/>
            <person name="Johnson S.L."/>
        </authorList>
    </citation>
    <scope>NUCLEOTIDE SEQUENCE [LARGE SCALE GENOMIC DNA]</scope>
</reference>
<accession>A0A8B8LTB4</accession>
<feature type="region of interest" description="Disordered" evidence="1">
    <location>
        <begin position="405"/>
        <end position="453"/>
    </location>
</feature>
<dbReference type="GeneID" id="113867773"/>
<evidence type="ECO:0000313" key="3">
    <source>
        <dbReference type="RefSeq" id="XP_027359037.1"/>
    </source>
</evidence>
<dbReference type="OrthoDB" id="1920576at2759"/>
<sequence length="1190" mass="131639">MARKMPCALQEIGNDSPKVSEARKDSLSTVYQQQNKFNSLEVCQESSLSRINSDSRCAIISCYNLEPDGIWKIVAQFVQCHNHINLASGVNMDGLQLLYLPSLNSLKIDQCKGSRGPVPPYASSVKSCSKKGFTGSNVRRRCQNKIASRASKLNELPENSCSQSCSPVLFSDSSSAVNSSDKYKSESKEDKSLKKNSRKRTRKKVRQSKKKSSDSGSPEQEVLAEEYVSASLASETCSSNDADKEVGLMYTTAPDFSSSDDRLIKTDYEKSEVNDSITAMEASSSFNSYLDEAVMSKASAPIVQSSAGDCATFESMNQLQAGGCDFAVIDREVKDIQHIDPCCFNDIQDSLVLDSVSISSKSDQSTNADDIGKRSNDISCRITSDSGDGYFLSQNLTNNVHNNSEHNEEIRHDGQSCISNDKRVKQKRTMSKSSSSNKFGGVGNLHGRTGKENSHSVWQKVQKNSSDECVGDLKKVNTSLSQFSSTMEKDPSVIRDSSSVSVNVVSKTEDKKQSKNKVGRKSKGKTSSVSKKGHCNYSRKGSHFNRSLLNGHGKVSVQQNDMLHISSQEINQQGLNTVSGFNSDINCLMDGVQTNGGVDQETSKIVHSAGFHPEKLNPQKNACHTIANMKDENIDIQDSLLVMQCENNQSDTSEEQSLVSSSLLGDEVGQTKKEESSADYIAPNHSSGSTLWKWIPIGRKNTGLEISESNSSSQEYSDAPTCNNFNLESSVEPKLASFSENQDSSLNASRKCISQINDKVSCPDEDENHKMGSQVACTLTEHKDKLEVANCMGDERENKDMLENESYRIAQAVNDVCRAQISCEAVHMATGFPVAEFEKLLHFCSPVICESLDSLGCSTCSHDHAGGVSLCRHEIPDLPLGCLWQWYEKHGSYGLEIWAQDCENLKRQGGVGYFPFRGYFVPSLSAVQLFKNHENQSLNSNDKIPYCEVSEACDMVDSENSSSGNQHSIFSVLIPQPRNQDAYIQTPKKMLSINDASNPPINSACPRGLELLFEYFEFEQPQQRRPLYEMIQELVRGNITIRSTTYGDPTMLDSVNLRDLHPRSWYSVAWYPIYRIPDGNFRAAFLTYHSLGHLVHRSTSSGFSTIDSCTVSPVVGLQSYNAQGECWFQLNHSALAAQGLGLNPSLVLQERLRTLEETASLMARAVVNKGNLNCTNRHPDYEFFLSRRRY</sequence>
<feature type="compositionally biased region" description="Basic residues" evidence="1">
    <location>
        <begin position="514"/>
        <end position="524"/>
    </location>
</feature>
<dbReference type="KEGG" id="aprc:113867773"/>
<feature type="compositionally biased region" description="Basic residues" evidence="1">
    <location>
        <begin position="194"/>
        <end position="210"/>
    </location>
</feature>
<keyword evidence="2" id="KW-1185">Reference proteome</keyword>
<dbReference type="PANTHER" id="PTHR32010:SF18">
    <property type="entry name" value="DUF789 FAMILY PROTEIN"/>
    <property type="match status" value="1"/>
</dbReference>
<feature type="compositionally biased region" description="Basic and acidic residues" evidence="1">
    <location>
        <begin position="181"/>
        <end position="193"/>
    </location>
</feature>
<dbReference type="Proteomes" id="UP000694853">
    <property type="component" value="Unplaced"/>
</dbReference>